<proteinExistence type="predicted"/>
<dbReference type="NCBIfam" id="NF033542">
    <property type="entry name" value="transpos_IS110"/>
    <property type="match status" value="1"/>
</dbReference>
<dbReference type="InterPro" id="IPR047650">
    <property type="entry name" value="Transpos_IS110"/>
</dbReference>
<evidence type="ECO:0000256" key="1">
    <source>
        <dbReference type="SAM" id="Coils"/>
    </source>
</evidence>
<dbReference type="PANTHER" id="PTHR33055:SF3">
    <property type="entry name" value="PUTATIVE TRANSPOSASE FOR IS117-RELATED"/>
    <property type="match status" value="1"/>
</dbReference>
<evidence type="ECO:0000259" key="2">
    <source>
        <dbReference type="Pfam" id="PF02371"/>
    </source>
</evidence>
<dbReference type="PANTHER" id="PTHR33055">
    <property type="entry name" value="TRANSPOSASE FOR INSERTION SEQUENCE ELEMENT IS1111A"/>
    <property type="match status" value="1"/>
</dbReference>
<reference evidence="3 4" key="1">
    <citation type="submission" date="2023-04" db="EMBL/GenBank/DDBJ databases">
        <title>A novel bacteria isolated from coastal sediment.</title>
        <authorList>
            <person name="Liu X.-J."/>
            <person name="Du Z.-J."/>
        </authorList>
    </citation>
    <scope>NUCLEOTIDE SEQUENCE [LARGE SCALE GENOMIC DNA]</scope>
    <source>
        <strain evidence="3 4">SDUM461003</strain>
    </source>
</reference>
<protein>
    <submittedName>
        <fullName evidence="3">IS110 family transposase</fullName>
    </submittedName>
</protein>
<comment type="caution">
    <text evidence="3">The sequence shown here is derived from an EMBL/GenBank/DDBJ whole genome shotgun (WGS) entry which is preliminary data.</text>
</comment>
<sequence>MNLYVALELSNSKWKLAFSTGENIRLLNIDARDTIAFRQLLKATCEKWQLPESTEIYTVYEAGRDGFWIARWLESFGINNVVVDPASIEVNRRKRRAKTDRLDAKALVRQLIRYHGGEKTVWSVVRVPSVEQEDQRRREREVKRLKKEIGAGTARIKSLFVLHGLEVNSLRELTERLSDMFCWDGQALPAHLRNEIEREYQRVEFARAQLKQLERERATRIANPKTKAEHQAQKLHKLRAVGVISAMTLSDEFFSWRDFQNVRQVGACAGLDGSPYASGDHQGEQGISKAGNARVRTLMVELAWSWLRNQPDSDLAKWFEKNFSRGKRSRRIGIVALARKLLVALWKYLEKDELPAGALLKKTVTA</sequence>
<evidence type="ECO:0000313" key="3">
    <source>
        <dbReference type="EMBL" id="MDQ8209741.1"/>
    </source>
</evidence>
<evidence type="ECO:0000313" key="4">
    <source>
        <dbReference type="Proteomes" id="UP001225316"/>
    </source>
</evidence>
<dbReference type="Proteomes" id="UP001225316">
    <property type="component" value="Unassembled WGS sequence"/>
</dbReference>
<feature type="coiled-coil region" evidence="1">
    <location>
        <begin position="193"/>
        <end position="223"/>
    </location>
</feature>
<gene>
    <name evidence="3" type="ORF">QEH52_19640</name>
</gene>
<dbReference type="Pfam" id="PF02371">
    <property type="entry name" value="Transposase_20"/>
    <property type="match status" value="1"/>
</dbReference>
<dbReference type="InterPro" id="IPR003346">
    <property type="entry name" value="Transposase_20"/>
</dbReference>
<feature type="domain" description="Transposase IS116/IS110/IS902 C-terminal" evidence="2">
    <location>
        <begin position="233"/>
        <end position="312"/>
    </location>
</feature>
<keyword evidence="1" id="KW-0175">Coiled coil</keyword>
<name>A0ABU1B016_9BACT</name>
<accession>A0ABU1B016</accession>
<dbReference type="EMBL" id="JARXHW010000139">
    <property type="protein sequence ID" value="MDQ8209741.1"/>
    <property type="molecule type" value="Genomic_DNA"/>
</dbReference>
<keyword evidence="4" id="KW-1185">Reference proteome</keyword>
<organism evidence="3 4">
    <name type="scientific">Thalassobacterium maritimum</name>
    <dbReference type="NCBI Taxonomy" id="3041265"/>
    <lineage>
        <taxon>Bacteria</taxon>
        <taxon>Pseudomonadati</taxon>
        <taxon>Verrucomicrobiota</taxon>
        <taxon>Opitutia</taxon>
        <taxon>Puniceicoccales</taxon>
        <taxon>Coraliomargaritaceae</taxon>
        <taxon>Thalassobacterium</taxon>
    </lineage>
</organism>
<dbReference type="RefSeq" id="WP_308952659.1">
    <property type="nucleotide sequence ID" value="NZ_JARXHW010000139.1"/>
</dbReference>